<accession>A0AAN4CVG3</accession>
<gene>
    <name evidence="1" type="ORF">SGX49_001818</name>
</gene>
<protein>
    <submittedName>
        <fullName evidence="1">Uncharacterized protein</fullName>
    </submittedName>
</protein>
<proteinExistence type="predicted"/>
<name>A0AAN4CVG3_CITFR</name>
<dbReference type="AlphaFoldDB" id="A0AAN4CVG3"/>
<dbReference type="Proteomes" id="UP001279522">
    <property type="component" value="Unassembled WGS sequence"/>
</dbReference>
<organism evidence="1 2">
    <name type="scientific">Citrobacter freundii</name>
    <dbReference type="NCBI Taxonomy" id="546"/>
    <lineage>
        <taxon>Bacteria</taxon>
        <taxon>Pseudomonadati</taxon>
        <taxon>Pseudomonadota</taxon>
        <taxon>Gammaproteobacteria</taxon>
        <taxon>Enterobacterales</taxon>
        <taxon>Enterobacteriaceae</taxon>
        <taxon>Citrobacter</taxon>
        <taxon>Citrobacter freundii complex</taxon>
    </lineage>
</organism>
<evidence type="ECO:0000313" key="1">
    <source>
        <dbReference type="EMBL" id="ELV3679408.1"/>
    </source>
</evidence>
<dbReference type="EMBL" id="ABOSXX010000006">
    <property type="protein sequence ID" value="ELV3679408.1"/>
    <property type="molecule type" value="Genomic_DNA"/>
</dbReference>
<comment type="caution">
    <text evidence="1">The sequence shown here is derived from an EMBL/GenBank/DDBJ whole genome shotgun (WGS) entry which is preliminary data.</text>
</comment>
<reference evidence="1" key="1">
    <citation type="submission" date="2023-05" db="EMBL/GenBank/DDBJ databases">
        <authorList>
            <consortium name="Clinical and Environmental Microbiology Branch: Whole genome sequencing antimicrobial resistance pathogens in the healthcare setting"/>
        </authorList>
    </citation>
    <scope>NUCLEOTIDE SEQUENCE</scope>
    <source>
        <strain evidence="1">2023GN-00287</strain>
    </source>
</reference>
<sequence>MRNVKVGIGLDALHKIQALASAAGFLTSSAEEEQLCLELVELIEKIAREAVEADNG</sequence>
<evidence type="ECO:0000313" key="2">
    <source>
        <dbReference type="Proteomes" id="UP001279522"/>
    </source>
</evidence>
<dbReference type="RefSeq" id="WP_172750037.1">
    <property type="nucleotide sequence ID" value="NZ_JACOJU010000003.1"/>
</dbReference>